<dbReference type="Pfam" id="PF02958">
    <property type="entry name" value="EcKL"/>
    <property type="match status" value="2"/>
</dbReference>
<accession>A0ABN8B0D5</accession>
<dbReference type="PANTHER" id="PTHR11012:SF8">
    <property type="entry name" value="JUVENILE HORMONE-INDUCIBLE PROTEIN 26"/>
    <property type="match status" value="1"/>
</dbReference>
<evidence type="ECO:0000313" key="2">
    <source>
        <dbReference type="EMBL" id="CAH0401110.1"/>
    </source>
</evidence>
<feature type="transmembrane region" description="Helical" evidence="1">
    <location>
        <begin position="714"/>
        <end position="732"/>
    </location>
</feature>
<dbReference type="InterPro" id="IPR011009">
    <property type="entry name" value="Kinase-like_dom_sf"/>
</dbReference>
<proteinExistence type="predicted"/>
<feature type="transmembrane region" description="Helical" evidence="1">
    <location>
        <begin position="619"/>
        <end position="637"/>
    </location>
</feature>
<dbReference type="Proteomes" id="UP001153292">
    <property type="component" value="Chromosome 19"/>
</dbReference>
<protein>
    <recommendedName>
        <fullName evidence="4">CHK kinase-like domain-containing protein</fullName>
    </recommendedName>
</protein>
<sequence length="801" mass="92033">MAHAEETLLEVLRSIARDLSYQEPQLDIRAVTSGGANYTSKLYLATISSPGKERLHLFAKIGSFSEKIRTQVNVDQLFRTEHLIYTKLVKIWDSIQEKYQVPDEHRYVFPKYYGGNLKTGCETVVLEDLTAAGYSICDRFKPADWEHAAKSIEALAKFHALSFVLDKEDPDEYKKITEQLKFLAPEEDESMKGVWLKMVGGAVQSVEEGLRDRVIKFFESTDGRKMYLDYHMPRGRPVLIVGSPSSTMAHAEETLLEMLRSIARDLSYQEPQLDIRAVTSGGANHSSKLYLATISSPGKERLHVFAKIGSFSEKIRKQVNIDQLFRTEHLIYTKLVKIWDSIQEKYKVPDEHRYVFPKYYGGNLKTGCETVVLEDLTAAGYSICDRFKPADWEHAAKSIEMLAKFHALSFILDKEDPDEYKKITEQLKFLPAEEDESVERALLKIVGDAVQLVEEGLRDRVIKFFESTDGRKMFLDYHMPRGRPVLAHGDYKPSNLATVLTCMTFGCWLQMMPTAMLLGAMILPVVLVEEASAPRTDSTTTGLDSFVNYSYSARRHFDYTNPRYGYCITRRCKQFYKGDSESELIEAMSSCLNHTLEQKYGLRARIKFGMCFRHGEQKYSVTWLDLFAAAFFFTLMLESEVSVLATNTPIVMQTFFFMSGLFLVYTTLISNDRVPMTWRSLPKTIFLRWLRIAQDQRQYYQFETFNYLYKRTHTNIPAFGIGMLYGLFLYKWMKNPEDTSKYKSVFSCGVVVITFIFATVLWLLVEAPCNNLGRTLFPDRQSILKLKHVSAEGSEKTPQKN</sequence>
<keyword evidence="1" id="KW-0812">Transmembrane</keyword>
<dbReference type="SUPFAM" id="SSF56112">
    <property type="entry name" value="Protein kinase-like (PK-like)"/>
    <property type="match status" value="2"/>
</dbReference>
<organism evidence="2 3">
    <name type="scientific">Chilo suppressalis</name>
    <name type="common">Asiatic rice borer moth</name>
    <dbReference type="NCBI Taxonomy" id="168631"/>
    <lineage>
        <taxon>Eukaryota</taxon>
        <taxon>Metazoa</taxon>
        <taxon>Ecdysozoa</taxon>
        <taxon>Arthropoda</taxon>
        <taxon>Hexapoda</taxon>
        <taxon>Insecta</taxon>
        <taxon>Pterygota</taxon>
        <taxon>Neoptera</taxon>
        <taxon>Endopterygota</taxon>
        <taxon>Lepidoptera</taxon>
        <taxon>Glossata</taxon>
        <taxon>Ditrysia</taxon>
        <taxon>Pyraloidea</taxon>
        <taxon>Crambidae</taxon>
        <taxon>Crambinae</taxon>
        <taxon>Chilo</taxon>
    </lineage>
</organism>
<evidence type="ECO:0000313" key="3">
    <source>
        <dbReference type="Proteomes" id="UP001153292"/>
    </source>
</evidence>
<feature type="transmembrane region" description="Helical" evidence="1">
    <location>
        <begin position="649"/>
        <end position="669"/>
    </location>
</feature>
<reference evidence="2" key="1">
    <citation type="submission" date="2021-12" db="EMBL/GenBank/DDBJ databases">
        <authorList>
            <person name="King R."/>
        </authorList>
    </citation>
    <scope>NUCLEOTIDE SEQUENCE</scope>
</reference>
<keyword evidence="1" id="KW-0472">Membrane</keyword>
<gene>
    <name evidence="2" type="ORF">CHILSU_LOCUS4322</name>
</gene>
<evidence type="ECO:0008006" key="4">
    <source>
        <dbReference type="Google" id="ProtNLM"/>
    </source>
</evidence>
<dbReference type="InterPro" id="IPR004119">
    <property type="entry name" value="EcKL"/>
</dbReference>
<name>A0ABN8B0D5_CHISP</name>
<keyword evidence="1" id="KW-1133">Transmembrane helix</keyword>
<dbReference type="EMBL" id="OU963912">
    <property type="protein sequence ID" value="CAH0401110.1"/>
    <property type="molecule type" value="Genomic_DNA"/>
</dbReference>
<keyword evidence="3" id="KW-1185">Reference proteome</keyword>
<evidence type="ECO:0000256" key="1">
    <source>
        <dbReference type="SAM" id="Phobius"/>
    </source>
</evidence>
<dbReference type="PANTHER" id="PTHR11012">
    <property type="entry name" value="PROTEIN KINASE-LIKE DOMAIN-CONTAINING"/>
    <property type="match status" value="1"/>
</dbReference>
<feature type="transmembrane region" description="Helical" evidence="1">
    <location>
        <begin position="744"/>
        <end position="765"/>
    </location>
</feature>
<feature type="transmembrane region" description="Helical" evidence="1">
    <location>
        <begin position="508"/>
        <end position="528"/>
    </location>
</feature>